<gene>
    <name evidence="1" type="ORF">TOA249_LOCUS16053</name>
</gene>
<organism evidence="1 2">
    <name type="scientific">Rotaria socialis</name>
    <dbReference type="NCBI Taxonomy" id="392032"/>
    <lineage>
        <taxon>Eukaryota</taxon>
        <taxon>Metazoa</taxon>
        <taxon>Spiralia</taxon>
        <taxon>Gnathifera</taxon>
        <taxon>Rotifera</taxon>
        <taxon>Eurotatoria</taxon>
        <taxon>Bdelloidea</taxon>
        <taxon>Philodinida</taxon>
        <taxon>Philodinidae</taxon>
        <taxon>Rotaria</taxon>
    </lineage>
</organism>
<reference evidence="1" key="1">
    <citation type="submission" date="2021-02" db="EMBL/GenBank/DDBJ databases">
        <authorList>
            <person name="Nowell W R."/>
        </authorList>
    </citation>
    <scope>NUCLEOTIDE SEQUENCE</scope>
</reference>
<evidence type="ECO:0000313" key="2">
    <source>
        <dbReference type="Proteomes" id="UP000663838"/>
    </source>
</evidence>
<comment type="caution">
    <text evidence="1">The sequence shown here is derived from an EMBL/GenBank/DDBJ whole genome shotgun (WGS) entry which is preliminary data.</text>
</comment>
<sequence length="125" mass="14517">MDQRILSQFLHRVGFTSIREAICDGCECKFNDGDMGFRCMECSGFVLPGNKESNQPTNIIDNDNKQINDNINKNQLELKPIQSNSNNSQKLLQLMIKKFDAFMKKQDEQLLFIVKEQNERIDIQK</sequence>
<protein>
    <submittedName>
        <fullName evidence="1">Uncharacterized protein</fullName>
    </submittedName>
</protein>
<proteinExistence type="predicted"/>
<accession>A0A821HFL6</accession>
<dbReference type="EMBL" id="CAJOBS010001075">
    <property type="protein sequence ID" value="CAF4684320.1"/>
    <property type="molecule type" value="Genomic_DNA"/>
</dbReference>
<dbReference type="Proteomes" id="UP000663838">
    <property type="component" value="Unassembled WGS sequence"/>
</dbReference>
<name>A0A821HFL6_9BILA</name>
<evidence type="ECO:0000313" key="1">
    <source>
        <dbReference type="EMBL" id="CAF4684320.1"/>
    </source>
</evidence>
<dbReference type="AlphaFoldDB" id="A0A821HFL6"/>